<proteinExistence type="predicted"/>
<evidence type="ECO:0000313" key="2">
    <source>
        <dbReference type="Proteomes" id="UP001162992"/>
    </source>
</evidence>
<reference evidence="2" key="1">
    <citation type="journal article" date="2024" name="Proc. Natl. Acad. Sci. U.S.A.">
        <title>Extraordinary preservation of gene collinearity over three hundred million years revealed in homosporous lycophytes.</title>
        <authorList>
            <person name="Li C."/>
            <person name="Wickell D."/>
            <person name="Kuo L.Y."/>
            <person name="Chen X."/>
            <person name="Nie B."/>
            <person name="Liao X."/>
            <person name="Peng D."/>
            <person name="Ji J."/>
            <person name="Jenkins J."/>
            <person name="Williams M."/>
            <person name="Shu S."/>
            <person name="Plott C."/>
            <person name="Barry K."/>
            <person name="Rajasekar S."/>
            <person name="Grimwood J."/>
            <person name="Han X."/>
            <person name="Sun S."/>
            <person name="Hou Z."/>
            <person name="He W."/>
            <person name="Dai G."/>
            <person name="Sun C."/>
            <person name="Schmutz J."/>
            <person name="Leebens-Mack J.H."/>
            <person name="Li F.W."/>
            <person name="Wang L."/>
        </authorList>
    </citation>
    <scope>NUCLEOTIDE SEQUENCE [LARGE SCALE GENOMIC DNA]</scope>
    <source>
        <strain evidence="2">cv. PW_Plant_1</strain>
    </source>
</reference>
<comment type="caution">
    <text evidence="1">The sequence shown here is derived from an EMBL/GenBank/DDBJ whole genome shotgun (WGS) entry which is preliminary data.</text>
</comment>
<sequence length="385" mass="43197">MATIPKIKSKKEVLAENLTELIDRNPTMAALILLAVFLSPWYIGDFVSPAVRFSCLVVAPQIWRSAVEWLTQPVLFLLVNLVIVSIWISSGSMSWASNGEDANLSEKHANVGKVNSDRSASTVACSSPSPSDKNLQKTSPFPRLPSRPDSDQEWQFSPPKRSLSFSCSGNTSKLLPQRPSFSTFSAKQLGASLVPNSTPEIRTEQMMEPTSSQACQSDRKPASIECIFQPQSSKSAEADNSRRRLSDASRGERRNYSLQRQSSEQMKKTSWKSYSEHKEPSWKSHSEQGKSTWKSYSEKSRTDTVSQTGEEYVQKASSSKRSAYAHAPSSVIVRDISVDTDNIESTEQPGMRDPLVIDKDELNERIEAFFARFREQLRQDSLRWN</sequence>
<evidence type="ECO:0000313" key="1">
    <source>
        <dbReference type="EMBL" id="KAJ7533313.1"/>
    </source>
</evidence>
<dbReference type="EMBL" id="CM055104">
    <property type="protein sequence ID" value="KAJ7533313.1"/>
    <property type="molecule type" value="Genomic_DNA"/>
</dbReference>
<protein>
    <submittedName>
        <fullName evidence="1">Uncharacterized protein</fullName>
    </submittedName>
</protein>
<accession>A0ACC2BU79</accession>
<keyword evidence="2" id="KW-1185">Reference proteome</keyword>
<gene>
    <name evidence="1" type="ORF">O6H91_13G042900</name>
</gene>
<dbReference type="Proteomes" id="UP001162992">
    <property type="component" value="Chromosome 13"/>
</dbReference>
<name>A0ACC2BU79_DIPCM</name>
<organism evidence="1 2">
    <name type="scientific">Diphasiastrum complanatum</name>
    <name type="common">Issler's clubmoss</name>
    <name type="synonym">Lycopodium complanatum</name>
    <dbReference type="NCBI Taxonomy" id="34168"/>
    <lineage>
        <taxon>Eukaryota</taxon>
        <taxon>Viridiplantae</taxon>
        <taxon>Streptophyta</taxon>
        <taxon>Embryophyta</taxon>
        <taxon>Tracheophyta</taxon>
        <taxon>Lycopodiopsida</taxon>
        <taxon>Lycopodiales</taxon>
        <taxon>Lycopodiaceae</taxon>
        <taxon>Lycopodioideae</taxon>
        <taxon>Diphasiastrum</taxon>
    </lineage>
</organism>